<name>A0A2H3B5N7_9AGAR</name>
<evidence type="ECO:0000256" key="1">
    <source>
        <dbReference type="SAM" id="Phobius"/>
    </source>
</evidence>
<keyword evidence="1" id="KW-0812">Transmembrane</keyword>
<keyword evidence="1" id="KW-0472">Membrane</keyword>
<keyword evidence="4" id="KW-1185">Reference proteome</keyword>
<keyword evidence="1" id="KW-1133">Transmembrane helix</keyword>
<proteinExistence type="predicted"/>
<dbReference type="Proteomes" id="UP000218334">
    <property type="component" value="Unassembled WGS sequence"/>
</dbReference>
<evidence type="ECO:0000313" key="4">
    <source>
        <dbReference type="Proteomes" id="UP000218334"/>
    </source>
</evidence>
<feature type="transmembrane region" description="Helical" evidence="1">
    <location>
        <begin position="121"/>
        <end position="141"/>
    </location>
</feature>
<protein>
    <submittedName>
        <fullName evidence="3">Uncharacterized protein</fullName>
    </submittedName>
</protein>
<feature type="transmembrane region" description="Helical" evidence="1">
    <location>
        <begin position="183"/>
        <end position="201"/>
    </location>
</feature>
<reference evidence="4" key="1">
    <citation type="journal article" date="2017" name="Nat. Ecol. Evol.">
        <title>Genome expansion and lineage-specific genetic innovations in the forest pathogenic fungi Armillaria.</title>
        <authorList>
            <person name="Sipos G."/>
            <person name="Prasanna A.N."/>
            <person name="Walter M.C."/>
            <person name="O'Connor E."/>
            <person name="Balint B."/>
            <person name="Krizsan K."/>
            <person name="Kiss B."/>
            <person name="Hess J."/>
            <person name="Varga T."/>
            <person name="Slot J."/>
            <person name="Riley R."/>
            <person name="Boka B."/>
            <person name="Rigling D."/>
            <person name="Barry K."/>
            <person name="Lee J."/>
            <person name="Mihaltcheva S."/>
            <person name="LaButti K."/>
            <person name="Lipzen A."/>
            <person name="Waldron R."/>
            <person name="Moloney N.M."/>
            <person name="Sperisen C."/>
            <person name="Kredics L."/>
            <person name="Vagvoelgyi C."/>
            <person name="Patrignani A."/>
            <person name="Fitzpatrick D."/>
            <person name="Nagy I."/>
            <person name="Doyle S."/>
            <person name="Anderson J.B."/>
            <person name="Grigoriev I.V."/>
            <person name="Gueldener U."/>
            <person name="Muensterkoetter M."/>
            <person name="Nagy L.G."/>
        </authorList>
    </citation>
    <scope>NUCLEOTIDE SEQUENCE [LARGE SCALE GENOMIC DNA]</scope>
    <source>
        <strain evidence="4">28-4</strain>
    </source>
</reference>
<keyword evidence="2" id="KW-0732">Signal</keyword>
<dbReference type="AlphaFoldDB" id="A0A2H3B5N7"/>
<gene>
    <name evidence="3" type="ORF">ARMSODRAFT_1027036</name>
</gene>
<sequence length="230" mass="25515">MFICLLQTYVLACVAVKTALTGSSSYFDIMSLHKACISSSPLSTSMMATYRTLSYWQTRYRMGIFKILLSLQFIHEPVLQRYNTLHNYPLFVTGARATLLYLLCPLLTIIVLVLLGTIRDWWALGVLEMVMLSRLINVVVIKRRSYEVGWKGKKVQGAYGDLLVVPSQDRAGQWLRDETSEESFAIGFATLLVYASAALAGNASTVGNLHILCLLLSSAALLSLCNSSTQ</sequence>
<dbReference type="EMBL" id="KZ293495">
    <property type="protein sequence ID" value="PBK59917.1"/>
    <property type="molecule type" value="Genomic_DNA"/>
</dbReference>
<feature type="transmembrane region" description="Helical" evidence="1">
    <location>
        <begin position="90"/>
        <end position="115"/>
    </location>
</feature>
<feature type="signal peptide" evidence="2">
    <location>
        <begin position="1"/>
        <end position="15"/>
    </location>
</feature>
<feature type="chain" id="PRO_5013904063" evidence="2">
    <location>
        <begin position="16"/>
        <end position="230"/>
    </location>
</feature>
<dbReference type="STRING" id="1076256.A0A2H3B5N7"/>
<evidence type="ECO:0000256" key="2">
    <source>
        <dbReference type="SAM" id="SignalP"/>
    </source>
</evidence>
<organism evidence="3 4">
    <name type="scientific">Armillaria solidipes</name>
    <dbReference type="NCBI Taxonomy" id="1076256"/>
    <lineage>
        <taxon>Eukaryota</taxon>
        <taxon>Fungi</taxon>
        <taxon>Dikarya</taxon>
        <taxon>Basidiomycota</taxon>
        <taxon>Agaricomycotina</taxon>
        <taxon>Agaricomycetes</taxon>
        <taxon>Agaricomycetidae</taxon>
        <taxon>Agaricales</taxon>
        <taxon>Marasmiineae</taxon>
        <taxon>Physalacriaceae</taxon>
        <taxon>Armillaria</taxon>
    </lineage>
</organism>
<accession>A0A2H3B5N7</accession>
<evidence type="ECO:0000313" key="3">
    <source>
        <dbReference type="EMBL" id="PBK59917.1"/>
    </source>
</evidence>
<feature type="transmembrane region" description="Helical" evidence="1">
    <location>
        <begin position="207"/>
        <end position="225"/>
    </location>
</feature>